<dbReference type="SUPFAM" id="SSF82199">
    <property type="entry name" value="SET domain"/>
    <property type="match status" value="1"/>
</dbReference>
<evidence type="ECO:0000256" key="1">
    <source>
        <dbReference type="ARBA" id="ARBA00022694"/>
    </source>
</evidence>
<dbReference type="InterPro" id="IPR001214">
    <property type="entry name" value="SET_dom"/>
</dbReference>
<feature type="region of interest" description="Disordered" evidence="3">
    <location>
        <begin position="147"/>
        <end position="166"/>
    </location>
</feature>
<dbReference type="GO" id="GO:0005634">
    <property type="term" value="C:nucleus"/>
    <property type="evidence" value="ECO:0007669"/>
    <property type="project" value="TreeGrafter"/>
</dbReference>
<dbReference type="OrthoDB" id="3180714at2759"/>
<dbReference type="GO" id="GO:0008033">
    <property type="term" value="P:tRNA processing"/>
    <property type="evidence" value="ECO:0007669"/>
    <property type="project" value="UniProtKB-KW"/>
</dbReference>
<organism evidence="5 6">
    <name type="scientific">Pyrrhoderma noxium</name>
    <dbReference type="NCBI Taxonomy" id="2282107"/>
    <lineage>
        <taxon>Eukaryota</taxon>
        <taxon>Fungi</taxon>
        <taxon>Dikarya</taxon>
        <taxon>Basidiomycota</taxon>
        <taxon>Agaricomycotina</taxon>
        <taxon>Agaricomycetes</taxon>
        <taxon>Hymenochaetales</taxon>
        <taxon>Hymenochaetaceae</taxon>
        <taxon>Pyrrhoderma</taxon>
    </lineage>
</organism>
<dbReference type="PROSITE" id="PS50280">
    <property type="entry name" value="SET"/>
    <property type="match status" value="1"/>
</dbReference>
<dbReference type="STRING" id="2282107.A0A286UD37"/>
<dbReference type="GO" id="GO:0032259">
    <property type="term" value="P:methylation"/>
    <property type="evidence" value="ECO:0007669"/>
    <property type="project" value="UniProtKB-KW"/>
</dbReference>
<dbReference type="InterPro" id="IPR016193">
    <property type="entry name" value="Cytidine_deaminase-like"/>
</dbReference>
<comment type="similarity">
    <text evidence="2">Belongs to the cytidine and deoxycytidylate deaminase family. ADAT3 subfamily.</text>
</comment>
<keyword evidence="1" id="KW-0819">tRNA processing</keyword>
<feature type="region of interest" description="Disordered" evidence="3">
    <location>
        <begin position="396"/>
        <end position="434"/>
    </location>
</feature>
<dbReference type="GO" id="GO:0052717">
    <property type="term" value="F:tRNA-specific adenosine-34 deaminase activity"/>
    <property type="evidence" value="ECO:0007669"/>
    <property type="project" value="TreeGrafter"/>
</dbReference>
<dbReference type="Gene3D" id="3.40.140.10">
    <property type="entry name" value="Cytidine Deaminase, domain 2"/>
    <property type="match status" value="1"/>
</dbReference>
<dbReference type="InParanoid" id="A0A286UD37"/>
<reference evidence="5 6" key="1">
    <citation type="journal article" date="2017" name="Mol. Ecol.">
        <title>Comparative and population genomic landscape of Phellinus noxius: A hypervariable fungus causing root rot in trees.</title>
        <authorList>
            <person name="Chung C.L."/>
            <person name="Lee T.J."/>
            <person name="Akiba M."/>
            <person name="Lee H.H."/>
            <person name="Kuo T.H."/>
            <person name="Liu D."/>
            <person name="Ke H.M."/>
            <person name="Yokoi T."/>
            <person name="Roa M.B."/>
            <person name="Lu M.J."/>
            <person name="Chang Y.Y."/>
            <person name="Ann P.J."/>
            <person name="Tsai J.N."/>
            <person name="Chen C.Y."/>
            <person name="Tzean S.S."/>
            <person name="Ota Y."/>
            <person name="Hattori T."/>
            <person name="Sahashi N."/>
            <person name="Liou R.F."/>
            <person name="Kikuchi T."/>
            <person name="Tsai I.J."/>
        </authorList>
    </citation>
    <scope>NUCLEOTIDE SEQUENCE [LARGE SCALE GENOMIC DNA]</scope>
    <source>
        <strain evidence="5 6">FFPRI411160</strain>
    </source>
</reference>
<dbReference type="Pfam" id="PF00856">
    <property type="entry name" value="SET"/>
    <property type="match status" value="1"/>
</dbReference>
<accession>A0A286UD37</accession>
<evidence type="ECO:0000259" key="4">
    <source>
        <dbReference type="PROSITE" id="PS50280"/>
    </source>
</evidence>
<feature type="compositionally biased region" description="Polar residues" evidence="3">
    <location>
        <begin position="151"/>
        <end position="162"/>
    </location>
</feature>
<evidence type="ECO:0000256" key="3">
    <source>
        <dbReference type="SAM" id="MobiDB-lite"/>
    </source>
</evidence>
<dbReference type="GO" id="GO:0008168">
    <property type="term" value="F:methyltransferase activity"/>
    <property type="evidence" value="ECO:0007669"/>
    <property type="project" value="UniProtKB-KW"/>
</dbReference>
<dbReference type="Proteomes" id="UP000217199">
    <property type="component" value="Unassembled WGS sequence"/>
</dbReference>
<dbReference type="GO" id="GO:0005737">
    <property type="term" value="C:cytoplasm"/>
    <property type="evidence" value="ECO:0007669"/>
    <property type="project" value="TreeGrafter"/>
</dbReference>
<dbReference type="Gene3D" id="2.170.270.10">
    <property type="entry name" value="SET domain"/>
    <property type="match status" value="1"/>
</dbReference>
<dbReference type="CDD" id="cd10540">
    <property type="entry name" value="SET_SpSet7-like"/>
    <property type="match status" value="1"/>
</dbReference>
<dbReference type="PANTHER" id="PTHR11079">
    <property type="entry name" value="CYTOSINE DEAMINASE FAMILY MEMBER"/>
    <property type="match status" value="1"/>
</dbReference>
<dbReference type="EMBL" id="NBII01000007">
    <property type="protein sequence ID" value="PAV17500.1"/>
    <property type="molecule type" value="Genomic_DNA"/>
</dbReference>
<sequence length="565" mass="63397">MEGSSTCSIRTVEGKGRGLFASRQIPVGTIIETSPVLLFSKEEYHEHGRHTLLDHYTFKWPDGRMALALGLGSLFNHSEHPNVSFSLDTKSECIRYTATRPILPDEELCIFYGHKLWFTPAEGQHDMTDEVETGDDWDALRSISVEDAPENESTNIRPQNPFASGDPKAILSDKELPFMRTKVLPDDEAEDEVIQTMDVWVVDIPDSRETQKLLKWVRTAGLETPDLAHLKRVRRPVASRSLEDCPQALPTLLLAPVSSHPTPPTSEAFALPQPYQISVPKYAALTPKSLKLKLNIWPTIYAPRVKGKPEPWSRGKASWAWDALQIVLEEAIKAKNNDEYPIASYVPQPYVEEPDAEGGVDDPPMPLLVAHDTRRSTKNALRHSVFNVVRKVADWRSEQTSKPKQGRPEELLIASSKPGPSEDETQNNAPSNSNGTHYLLTSLTLFTTHEPCIMCSMALLHSRVKEIIYVHPMNETGGCGWGSGRGTCVPRLPGVNHRYNILRWKVGRRFDIEKSLPDAGGRDVSEVRQELGLIPRQVGTMEVSEIDEKQEDQWFKIKTPEDLDA</sequence>
<evidence type="ECO:0000313" key="5">
    <source>
        <dbReference type="EMBL" id="PAV17500.1"/>
    </source>
</evidence>
<protein>
    <submittedName>
        <fullName evidence="5">Histone lysine methyltransferase set7</fullName>
    </submittedName>
</protein>
<gene>
    <name evidence="5" type="ORF">PNOK_0756400</name>
</gene>
<dbReference type="PANTHER" id="PTHR11079:SF156">
    <property type="entry name" value="INACTIVE TRNA-SPECIFIC ADENOSINE DEAMINASE-LIKE PROTEIN 3-RELATED"/>
    <property type="match status" value="1"/>
</dbReference>
<feature type="domain" description="SET" evidence="4">
    <location>
        <begin position="5"/>
        <end position="113"/>
    </location>
</feature>
<dbReference type="SUPFAM" id="SSF53927">
    <property type="entry name" value="Cytidine deaminase-like"/>
    <property type="match status" value="1"/>
</dbReference>
<keyword evidence="5" id="KW-0489">Methyltransferase</keyword>
<proteinExistence type="inferred from homology"/>
<keyword evidence="5" id="KW-0808">Transferase</keyword>
<name>A0A286UD37_9AGAM</name>
<evidence type="ECO:0000313" key="6">
    <source>
        <dbReference type="Proteomes" id="UP000217199"/>
    </source>
</evidence>
<keyword evidence="6" id="KW-1185">Reference proteome</keyword>
<dbReference type="AlphaFoldDB" id="A0A286UD37"/>
<dbReference type="InterPro" id="IPR046341">
    <property type="entry name" value="SET_dom_sf"/>
</dbReference>
<dbReference type="SMART" id="SM00317">
    <property type="entry name" value="SET"/>
    <property type="match status" value="1"/>
</dbReference>
<feature type="compositionally biased region" description="Basic and acidic residues" evidence="3">
    <location>
        <begin position="396"/>
        <end position="410"/>
    </location>
</feature>
<evidence type="ECO:0000256" key="2">
    <source>
        <dbReference type="ARBA" id="ARBA00038160"/>
    </source>
</evidence>
<dbReference type="FunCoup" id="A0A286UD37">
    <property type="interactions" value="339"/>
</dbReference>
<comment type="caution">
    <text evidence="5">The sequence shown here is derived from an EMBL/GenBank/DDBJ whole genome shotgun (WGS) entry which is preliminary data.</text>
</comment>